<keyword evidence="6" id="KW-0418">Kinase</keyword>
<keyword evidence="9" id="KW-0472">Membrane</keyword>
<keyword evidence="5" id="KW-0547">Nucleotide-binding</keyword>
<evidence type="ECO:0000256" key="8">
    <source>
        <dbReference type="ARBA" id="ARBA00023012"/>
    </source>
</evidence>
<dbReference type="Pfam" id="PF00512">
    <property type="entry name" value="HisKA"/>
    <property type="match status" value="1"/>
</dbReference>
<gene>
    <name evidence="12" type="ORF">E5987_09915</name>
</gene>
<dbReference type="Proteomes" id="UP000472580">
    <property type="component" value="Unassembled WGS sequence"/>
</dbReference>
<dbReference type="CDD" id="cd00075">
    <property type="entry name" value="HATPase"/>
    <property type="match status" value="1"/>
</dbReference>
<dbReference type="AlphaFoldDB" id="A0A6L6YL53"/>
<reference evidence="12 13" key="1">
    <citation type="submission" date="2019-12" db="EMBL/GenBank/DDBJ databases">
        <title>Microbes associate with the intestines of laboratory mice.</title>
        <authorList>
            <person name="Navarre W."/>
            <person name="Wong E."/>
        </authorList>
    </citation>
    <scope>NUCLEOTIDE SEQUENCE [LARGE SCALE GENOMIC DNA]</scope>
    <source>
        <strain evidence="12 13">NM82_D38</strain>
    </source>
</reference>
<dbReference type="EMBL" id="WSRP01000033">
    <property type="protein sequence ID" value="MVX57509.1"/>
    <property type="molecule type" value="Genomic_DNA"/>
</dbReference>
<accession>A0A6L6YL53</accession>
<dbReference type="InterPro" id="IPR005467">
    <property type="entry name" value="His_kinase_dom"/>
</dbReference>
<evidence type="ECO:0000256" key="2">
    <source>
        <dbReference type="ARBA" id="ARBA00012438"/>
    </source>
</evidence>
<dbReference type="Pfam" id="PF12974">
    <property type="entry name" value="Phosphonate-bd"/>
    <property type="match status" value="1"/>
</dbReference>
<dbReference type="InterPro" id="IPR004358">
    <property type="entry name" value="Sig_transdc_His_kin-like_C"/>
</dbReference>
<evidence type="ECO:0000256" key="4">
    <source>
        <dbReference type="ARBA" id="ARBA00022679"/>
    </source>
</evidence>
<keyword evidence="3" id="KW-0597">Phosphoprotein</keyword>
<dbReference type="PANTHER" id="PTHR43065">
    <property type="entry name" value="SENSOR HISTIDINE KINASE"/>
    <property type="match status" value="1"/>
</dbReference>
<keyword evidence="8" id="KW-0902">Two-component regulatory system</keyword>
<keyword evidence="10" id="KW-0732">Signal</keyword>
<evidence type="ECO:0000259" key="11">
    <source>
        <dbReference type="PROSITE" id="PS50109"/>
    </source>
</evidence>
<dbReference type="InterPro" id="IPR003594">
    <property type="entry name" value="HATPase_dom"/>
</dbReference>
<dbReference type="SUPFAM" id="SSF55874">
    <property type="entry name" value="ATPase domain of HSP90 chaperone/DNA topoisomerase II/histidine kinase"/>
    <property type="match status" value="1"/>
</dbReference>
<feature type="transmembrane region" description="Helical" evidence="9">
    <location>
        <begin position="303"/>
        <end position="324"/>
    </location>
</feature>
<dbReference type="GO" id="GO:0000155">
    <property type="term" value="F:phosphorelay sensor kinase activity"/>
    <property type="evidence" value="ECO:0007669"/>
    <property type="project" value="InterPro"/>
</dbReference>
<dbReference type="SMART" id="SM00388">
    <property type="entry name" value="HisKA"/>
    <property type="match status" value="1"/>
</dbReference>
<dbReference type="GO" id="GO:0005524">
    <property type="term" value="F:ATP binding"/>
    <property type="evidence" value="ECO:0007669"/>
    <property type="project" value="UniProtKB-KW"/>
</dbReference>
<dbReference type="InterPro" id="IPR036890">
    <property type="entry name" value="HATPase_C_sf"/>
</dbReference>
<dbReference type="Gene3D" id="3.30.565.10">
    <property type="entry name" value="Histidine kinase-like ATPase, C-terminal domain"/>
    <property type="match status" value="1"/>
</dbReference>
<dbReference type="InterPro" id="IPR036097">
    <property type="entry name" value="HisK_dim/P_sf"/>
</dbReference>
<dbReference type="PANTHER" id="PTHR43065:SF10">
    <property type="entry name" value="PEROXIDE STRESS-ACTIVATED HISTIDINE KINASE MAK3"/>
    <property type="match status" value="1"/>
</dbReference>
<evidence type="ECO:0000256" key="9">
    <source>
        <dbReference type="SAM" id="Phobius"/>
    </source>
</evidence>
<dbReference type="Pfam" id="PF02518">
    <property type="entry name" value="HATPase_c"/>
    <property type="match status" value="1"/>
</dbReference>
<dbReference type="SUPFAM" id="SSF47384">
    <property type="entry name" value="Homodimeric domain of signal transducing histidine kinase"/>
    <property type="match status" value="1"/>
</dbReference>
<dbReference type="InterPro" id="IPR003661">
    <property type="entry name" value="HisK_dim/P_dom"/>
</dbReference>
<keyword evidence="4" id="KW-0808">Transferase</keyword>
<protein>
    <recommendedName>
        <fullName evidence="2">histidine kinase</fullName>
        <ecNumber evidence="2">2.7.13.3</ecNumber>
    </recommendedName>
</protein>
<dbReference type="PROSITE" id="PS50109">
    <property type="entry name" value="HIS_KIN"/>
    <property type="match status" value="1"/>
</dbReference>
<dbReference type="EC" id="2.7.13.3" evidence="2"/>
<comment type="caution">
    <text evidence="12">The sequence shown here is derived from an EMBL/GenBank/DDBJ whole genome shotgun (WGS) entry which is preliminary data.</text>
</comment>
<proteinExistence type="predicted"/>
<evidence type="ECO:0000313" key="13">
    <source>
        <dbReference type="Proteomes" id="UP000472580"/>
    </source>
</evidence>
<dbReference type="RefSeq" id="WP_160335929.1">
    <property type="nucleotide sequence ID" value="NZ_CALPCR010000019.1"/>
</dbReference>
<evidence type="ECO:0000256" key="5">
    <source>
        <dbReference type="ARBA" id="ARBA00022741"/>
    </source>
</evidence>
<dbReference type="PRINTS" id="PR00344">
    <property type="entry name" value="BCTRLSENSOR"/>
</dbReference>
<evidence type="ECO:0000256" key="3">
    <source>
        <dbReference type="ARBA" id="ARBA00022553"/>
    </source>
</evidence>
<keyword evidence="13" id="KW-1185">Reference proteome</keyword>
<dbReference type="Gene3D" id="3.40.190.10">
    <property type="entry name" value="Periplasmic binding protein-like II"/>
    <property type="match status" value="1"/>
</dbReference>
<dbReference type="SUPFAM" id="SSF53850">
    <property type="entry name" value="Periplasmic binding protein-like II"/>
    <property type="match status" value="1"/>
</dbReference>
<feature type="chain" id="PRO_5027070345" description="histidine kinase" evidence="10">
    <location>
        <begin position="25"/>
        <end position="585"/>
    </location>
</feature>
<name>A0A6L6YL53_9BURK</name>
<dbReference type="OrthoDB" id="9810730at2"/>
<sequence length="585" mass="64553">MKQLMMRAFLLTTFLLAFQFSLCANEAVIFAVSLDAPQDKNAQIIEPTLNTLRNKFGEDNLKVVRLPLPELEKQLEAGKIDIFLSTSGLSRRMAQKGAKELVTMSSDRLPNPNEAYGTLFITRKDSPINTIADMKDKRLAANLKGGFYGYQIGMGELAKNGHNPSDFFSQIDFVGRDLRKVVESVIKGNADVGSVSSCFLEDTYPPESPIWKEIKPIGLKKSDGCWVSTSLYPNWSVSTMPTTAASVAKDVTVALLGMPAAEGGIGWSVCTDSLKTDELFKTLQLGPFSFLKDWFSQEFKNRYAIWVFLGLTLLSFFAVTSFILGKLVRRRTRSLYQSLEAQRELQKKARAASEKVYALEKLGIVNQISSIVAHELRQPFTTIKAFIFGAKRKAEKNTLTNEEMAEVLSKIQRQSDRAEAIVGSVRNYAKQRNRQIQFFSFVEAVDSAVRNFIDCGIFNGEIATRYDCDLQVCGSSLEIELVVGNLLKNSSDSLKSIHRKKPVITVHVFKANGYACIEVSDNGGGTKTSEEILKSEKSDGLGLGLVIVKSIAEAHGGKFSLQLNTSGAKAIFTIPLSGDDSEAEN</sequence>
<feature type="signal peptide" evidence="10">
    <location>
        <begin position="1"/>
        <end position="24"/>
    </location>
</feature>
<keyword evidence="7" id="KW-0067">ATP-binding</keyword>
<dbReference type="Gene3D" id="1.10.287.130">
    <property type="match status" value="1"/>
</dbReference>
<dbReference type="CDD" id="cd00082">
    <property type="entry name" value="HisKA"/>
    <property type="match status" value="1"/>
</dbReference>
<organism evidence="12 13">
    <name type="scientific">Parasutterella muris</name>
    <dbReference type="NCBI Taxonomy" id="2565572"/>
    <lineage>
        <taxon>Bacteria</taxon>
        <taxon>Pseudomonadati</taxon>
        <taxon>Pseudomonadota</taxon>
        <taxon>Betaproteobacteria</taxon>
        <taxon>Burkholderiales</taxon>
        <taxon>Sutterellaceae</taxon>
        <taxon>Parasutterella</taxon>
    </lineage>
</organism>
<dbReference type="SMART" id="SM00387">
    <property type="entry name" value="HATPase_c"/>
    <property type="match status" value="1"/>
</dbReference>
<evidence type="ECO:0000256" key="10">
    <source>
        <dbReference type="SAM" id="SignalP"/>
    </source>
</evidence>
<feature type="domain" description="Histidine kinase" evidence="11">
    <location>
        <begin position="371"/>
        <end position="578"/>
    </location>
</feature>
<evidence type="ECO:0000256" key="7">
    <source>
        <dbReference type="ARBA" id="ARBA00022840"/>
    </source>
</evidence>
<comment type="catalytic activity">
    <reaction evidence="1">
        <text>ATP + protein L-histidine = ADP + protein N-phospho-L-histidine.</text>
        <dbReference type="EC" id="2.7.13.3"/>
    </reaction>
</comment>
<evidence type="ECO:0000256" key="1">
    <source>
        <dbReference type="ARBA" id="ARBA00000085"/>
    </source>
</evidence>
<evidence type="ECO:0000313" key="12">
    <source>
        <dbReference type="EMBL" id="MVX57509.1"/>
    </source>
</evidence>
<keyword evidence="9" id="KW-0812">Transmembrane</keyword>
<keyword evidence="9" id="KW-1133">Transmembrane helix</keyword>
<evidence type="ECO:0000256" key="6">
    <source>
        <dbReference type="ARBA" id="ARBA00022777"/>
    </source>
</evidence>